<dbReference type="RefSeq" id="WP_014259540.1">
    <property type="nucleotide sequence ID" value="NC_016629.1"/>
</dbReference>
<evidence type="ECO:0000256" key="2">
    <source>
        <dbReference type="ARBA" id="ARBA00010527"/>
    </source>
</evidence>
<dbReference type="CDD" id="cd20070">
    <property type="entry name" value="5TM_YidC_Alb3"/>
    <property type="match status" value="1"/>
</dbReference>
<evidence type="ECO:0000256" key="10">
    <source>
        <dbReference type="ARBA" id="ARBA00023186"/>
    </source>
</evidence>
<comment type="subcellular location">
    <subcellularLocation>
        <location evidence="1">Cell inner membrane</location>
        <topology evidence="1">Multi-pass membrane protein</topology>
    </subcellularLocation>
    <subcellularLocation>
        <location evidence="13">Cell membrane</location>
        <topology evidence="13">Multi-pass membrane protein</topology>
    </subcellularLocation>
</comment>
<proteinExistence type="inferred from homology"/>
<keyword evidence="17" id="KW-1185">Reference proteome</keyword>
<evidence type="ECO:0000313" key="17">
    <source>
        <dbReference type="Proteomes" id="UP000007844"/>
    </source>
</evidence>
<evidence type="ECO:0000259" key="15">
    <source>
        <dbReference type="Pfam" id="PF14849"/>
    </source>
</evidence>
<organism evidence="16 17">
    <name type="scientific">Desulfocurvibacter africanus subsp. africanus str. Walvis Bay</name>
    <dbReference type="NCBI Taxonomy" id="690850"/>
    <lineage>
        <taxon>Bacteria</taxon>
        <taxon>Pseudomonadati</taxon>
        <taxon>Thermodesulfobacteriota</taxon>
        <taxon>Desulfovibrionia</taxon>
        <taxon>Desulfovibrionales</taxon>
        <taxon>Desulfovibrionaceae</taxon>
        <taxon>Desulfocurvibacter</taxon>
    </lineage>
</organism>
<dbReference type="Proteomes" id="UP000007844">
    <property type="component" value="Chromosome"/>
</dbReference>
<feature type="transmembrane region" description="Helical" evidence="13">
    <location>
        <begin position="405"/>
        <end position="425"/>
    </location>
</feature>
<dbReference type="EMBL" id="CP003221">
    <property type="protein sequence ID" value="EGJ49751.1"/>
    <property type="molecule type" value="Genomic_DNA"/>
</dbReference>
<evidence type="ECO:0000256" key="12">
    <source>
        <dbReference type="ARBA" id="ARBA00033342"/>
    </source>
</evidence>
<evidence type="ECO:0000256" key="13">
    <source>
        <dbReference type="HAMAP-Rule" id="MF_01810"/>
    </source>
</evidence>
<feature type="transmembrane region" description="Helical" evidence="13">
    <location>
        <begin position="489"/>
        <end position="514"/>
    </location>
</feature>
<dbReference type="PANTHER" id="PTHR12428">
    <property type="entry name" value="OXA1"/>
    <property type="match status" value="1"/>
</dbReference>
<dbReference type="KEGG" id="daf:Desaf_1413"/>
<dbReference type="PRINTS" id="PR01900">
    <property type="entry name" value="YIDCPROTEIN"/>
</dbReference>
<keyword evidence="5 13" id="KW-1003">Cell membrane</keyword>
<feature type="transmembrane region" description="Helical" evidence="13">
    <location>
        <begin position="342"/>
        <end position="361"/>
    </location>
</feature>
<dbReference type="InterPro" id="IPR001708">
    <property type="entry name" value="YidC/ALB3/OXA1/COX18"/>
</dbReference>
<keyword evidence="4 13" id="KW-0813">Transport</keyword>
<sequence>MENKRLLLATVLSLAILVGWSYFFAPEQPVEQAQAPAPQAQPAPQPQSAQPLEAIPGAAFTSASGKIVTVETPLYTAKLFADGGVLQHFILKNYKTGIEPGAANIDLVSRQAQEKAPLGLIWNGAPTWNRGSWSFEGSDLTLSDDQTGQLSFVCDIAGARLVRTLTFRADNYTVQDSVRVANQTQAQLSGRLAFTLAGTTLSAEGDSYNPTRVEYLAEGGLESESDTDDLAKGLTFTGQVRWGGLLSNYFLLAIAPQTEPATFKALYSDQLYRIAVEKSDILLDPGSEASVAADYFLGPKVRELLAAAPAELSRSISYGWFSVIAKPLVLALDWLYSFTHNWGVAIILLTVFIKLVFWPLSQKSYKSMNQMKKLQPMMAKIREKHADDRVQMNQEMMQLYRTYKVNPMGGCLPMVLQIPVFLGLYNALMGAIELRHAAFIEHLPFTNYIWLADLSAKDPFYITPLIMGATMFLQQKLTPAAGDPTQQKIMMFMPLIFTFMFLNFPAGLVLYWLVNNVLSIAQQWWLMRKA</sequence>
<evidence type="ECO:0000256" key="6">
    <source>
        <dbReference type="ARBA" id="ARBA00022692"/>
    </source>
</evidence>
<dbReference type="AlphaFoldDB" id="F3YZQ2"/>
<dbReference type="HOGENOM" id="CLU_016535_3_0_7"/>
<keyword evidence="9 13" id="KW-0472">Membrane</keyword>
<reference evidence="16 17" key="1">
    <citation type="journal article" date="2011" name="J. Bacteriol.">
        <title>Genome sequence of the mercury-methylating and pleomorphic Desulfovibrio africanus Strain Walvis Bay.</title>
        <authorList>
            <person name="Brown S.D."/>
            <person name="Wall J.D."/>
            <person name="Kucken A.M."/>
            <person name="Gilmour C.C."/>
            <person name="Podar M."/>
            <person name="Brandt C.C."/>
            <person name="Teshima H."/>
            <person name="Detter J.C."/>
            <person name="Han C.S."/>
            <person name="Land M.L."/>
            <person name="Lucas S."/>
            <person name="Han J."/>
            <person name="Pennacchio L."/>
            <person name="Nolan M."/>
            <person name="Pitluck S."/>
            <person name="Woyke T."/>
            <person name="Goodwin L."/>
            <person name="Palumbo A.V."/>
            <person name="Elias D.A."/>
        </authorList>
    </citation>
    <scope>NUCLEOTIDE SEQUENCE [LARGE SCALE GENOMIC DNA]</scope>
    <source>
        <strain evidence="16 17">Walvis Bay</strain>
    </source>
</reference>
<evidence type="ECO:0000256" key="3">
    <source>
        <dbReference type="ARBA" id="ARBA00015325"/>
    </source>
</evidence>
<dbReference type="STRING" id="690850.Desaf_1413"/>
<dbReference type="Pfam" id="PF02096">
    <property type="entry name" value="60KD_IMP"/>
    <property type="match status" value="1"/>
</dbReference>
<keyword evidence="8 13" id="KW-1133">Transmembrane helix</keyword>
<dbReference type="GO" id="GO:0005886">
    <property type="term" value="C:plasma membrane"/>
    <property type="evidence" value="ECO:0007669"/>
    <property type="project" value="UniProtKB-SubCell"/>
</dbReference>
<feature type="domain" description="Membrane insertase YidC N-terminal" evidence="15">
    <location>
        <begin position="68"/>
        <end position="329"/>
    </location>
</feature>
<evidence type="ECO:0000313" key="16">
    <source>
        <dbReference type="EMBL" id="EGJ49751.1"/>
    </source>
</evidence>
<dbReference type="GO" id="GO:0015031">
    <property type="term" value="P:protein transport"/>
    <property type="evidence" value="ECO:0007669"/>
    <property type="project" value="UniProtKB-KW"/>
</dbReference>
<evidence type="ECO:0000256" key="7">
    <source>
        <dbReference type="ARBA" id="ARBA00022927"/>
    </source>
</evidence>
<dbReference type="InterPro" id="IPR038221">
    <property type="entry name" value="YidC_periplasmic_sf"/>
</dbReference>
<evidence type="ECO:0000256" key="1">
    <source>
        <dbReference type="ARBA" id="ARBA00004429"/>
    </source>
</evidence>
<dbReference type="HAMAP" id="MF_01810">
    <property type="entry name" value="YidC_type1"/>
    <property type="match status" value="1"/>
</dbReference>
<comment type="similarity">
    <text evidence="2 13">Belongs to the OXA1/ALB3/YidC family. Type 1 subfamily.</text>
</comment>
<evidence type="ECO:0000259" key="14">
    <source>
        <dbReference type="Pfam" id="PF02096"/>
    </source>
</evidence>
<dbReference type="NCBIfam" id="TIGR03592">
    <property type="entry name" value="yidC_oxa1_cterm"/>
    <property type="match status" value="1"/>
</dbReference>
<dbReference type="Pfam" id="PF14849">
    <property type="entry name" value="YidC_periplas"/>
    <property type="match status" value="1"/>
</dbReference>
<dbReference type="GO" id="GO:0032977">
    <property type="term" value="F:membrane insertase activity"/>
    <property type="evidence" value="ECO:0007669"/>
    <property type="project" value="InterPro"/>
</dbReference>
<dbReference type="CDD" id="cd19961">
    <property type="entry name" value="EcYidC-like_peri"/>
    <property type="match status" value="1"/>
</dbReference>
<dbReference type="Gene3D" id="2.70.98.90">
    <property type="match status" value="1"/>
</dbReference>
<evidence type="ECO:0000256" key="9">
    <source>
        <dbReference type="ARBA" id="ARBA00023136"/>
    </source>
</evidence>
<gene>
    <name evidence="13" type="primary">yidC</name>
    <name evidence="16" type="ORF">Desaf_1413</name>
</gene>
<keyword evidence="10 13" id="KW-0143">Chaperone</keyword>
<dbReference type="InterPro" id="IPR028053">
    <property type="entry name" value="Membr_insert_YidC_N"/>
</dbReference>
<dbReference type="PRINTS" id="PR00701">
    <property type="entry name" value="60KDINNERMP"/>
</dbReference>
<feature type="domain" description="Membrane insertase YidC/Oxa/ALB C-terminal" evidence="14">
    <location>
        <begin position="342"/>
        <end position="528"/>
    </location>
</feature>
<protein>
    <recommendedName>
        <fullName evidence="3 13">Membrane protein insertase YidC</fullName>
    </recommendedName>
    <alternativeName>
        <fullName evidence="12 13">Foldase YidC</fullName>
    </alternativeName>
    <alternativeName>
        <fullName evidence="11 13">Membrane integrase YidC</fullName>
    </alternativeName>
    <alternativeName>
        <fullName evidence="13">Membrane protein YidC</fullName>
    </alternativeName>
</protein>
<accession>F3YZQ2</accession>
<evidence type="ECO:0000256" key="8">
    <source>
        <dbReference type="ARBA" id="ARBA00022989"/>
    </source>
</evidence>
<keyword evidence="7 13" id="KW-0653">Protein transport</keyword>
<comment type="function">
    <text evidence="13">Required for the insertion and/or proper folding and/or complex formation of integral membrane proteins into the membrane. Involved in integration of membrane proteins that insert both dependently and independently of the Sec translocase complex, as well as at least some lipoproteins. Aids folding of multispanning membrane proteins.</text>
</comment>
<dbReference type="InterPro" id="IPR028055">
    <property type="entry name" value="YidC/Oxa/ALB_C"/>
</dbReference>
<evidence type="ECO:0000256" key="5">
    <source>
        <dbReference type="ARBA" id="ARBA00022475"/>
    </source>
</evidence>
<comment type="caution">
    <text evidence="13">Lacks conserved residue(s) required for the propagation of feature annotation.</text>
</comment>
<name>F3YZQ2_DESAF</name>
<keyword evidence="6 13" id="KW-0812">Transmembrane</keyword>
<evidence type="ECO:0000256" key="11">
    <source>
        <dbReference type="ARBA" id="ARBA00033245"/>
    </source>
</evidence>
<dbReference type="eggNOG" id="COG0706">
    <property type="taxonomic scope" value="Bacteria"/>
</dbReference>
<comment type="subunit">
    <text evidence="13">Interacts with the Sec translocase complex via SecD. Specifically interacts with transmembrane segments of nascent integral membrane proteins during membrane integration.</text>
</comment>
<evidence type="ECO:0000256" key="4">
    <source>
        <dbReference type="ARBA" id="ARBA00022448"/>
    </source>
</evidence>
<dbReference type="PANTHER" id="PTHR12428:SF65">
    <property type="entry name" value="CYTOCHROME C OXIDASE ASSEMBLY PROTEIN COX18, MITOCHONDRIAL"/>
    <property type="match status" value="1"/>
</dbReference>
<dbReference type="NCBIfam" id="TIGR03593">
    <property type="entry name" value="yidC_nterm"/>
    <property type="match status" value="1"/>
</dbReference>
<dbReference type="InterPro" id="IPR019998">
    <property type="entry name" value="Membr_insert_YidC"/>
</dbReference>
<dbReference type="InterPro" id="IPR047196">
    <property type="entry name" value="YidC_ALB_C"/>
</dbReference>
<dbReference type="GO" id="GO:0051205">
    <property type="term" value="P:protein insertion into membrane"/>
    <property type="evidence" value="ECO:0007669"/>
    <property type="project" value="TreeGrafter"/>
</dbReference>